<gene>
    <name evidence="1" type="ORF">METZ01_LOCUS492990</name>
</gene>
<name>A0A383D6G8_9ZZZZ</name>
<dbReference type="AlphaFoldDB" id="A0A383D6G8"/>
<dbReference type="EMBL" id="UINC01214762">
    <property type="protein sequence ID" value="SVE40136.1"/>
    <property type="molecule type" value="Genomic_DNA"/>
</dbReference>
<accession>A0A383D6G8</accession>
<proteinExistence type="predicted"/>
<organism evidence="1">
    <name type="scientific">marine metagenome</name>
    <dbReference type="NCBI Taxonomy" id="408172"/>
    <lineage>
        <taxon>unclassified sequences</taxon>
        <taxon>metagenomes</taxon>
        <taxon>ecological metagenomes</taxon>
    </lineage>
</organism>
<sequence length="51" mass="5686">MDKIKGVLLQSVVVSLMDIELDLSLLTLNPETDHYPKFPMTIVAGKLTFLP</sequence>
<evidence type="ECO:0000313" key="1">
    <source>
        <dbReference type="EMBL" id="SVE40136.1"/>
    </source>
</evidence>
<protein>
    <submittedName>
        <fullName evidence="1">Uncharacterized protein</fullName>
    </submittedName>
</protein>
<reference evidence="1" key="1">
    <citation type="submission" date="2018-05" db="EMBL/GenBank/DDBJ databases">
        <authorList>
            <person name="Lanie J.A."/>
            <person name="Ng W.-L."/>
            <person name="Kazmierczak K.M."/>
            <person name="Andrzejewski T.M."/>
            <person name="Davidsen T.M."/>
            <person name="Wayne K.J."/>
            <person name="Tettelin H."/>
            <person name="Glass J.I."/>
            <person name="Rusch D."/>
            <person name="Podicherti R."/>
            <person name="Tsui H.-C.T."/>
            <person name="Winkler M.E."/>
        </authorList>
    </citation>
    <scope>NUCLEOTIDE SEQUENCE</scope>
</reference>